<comment type="caution">
    <text evidence="1">The sequence shown here is derived from an EMBL/GenBank/DDBJ whole genome shotgun (WGS) entry which is preliminary data.</text>
</comment>
<keyword evidence="2" id="KW-1185">Reference proteome</keyword>
<organism evidence="1 2">
    <name type="scientific">Blumeria graminis f. sp. hordei (strain DH14)</name>
    <name type="common">Barley powdery mildew</name>
    <name type="synonym">Oidium monilioides f. sp. hordei</name>
    <dbReference type="NCBI Taxonomy" id="546991"/>
    <lineage>
        <taxon>Eukaryota</taxon>
        <taxon>Fungi</taxon>
        <taxon>Dikarya</taxon>
        <taxon>Ascomycota</taxon>
        <taxon>Pezizomycotina</taxon>
        <taxon>Leotiomycetes</taxon>
        <taxon>Erysiphales</taxon>
        <taxon>Erysiphaceae</taxon>
        <taxon>Blumeria</taxon>
        <taxon>Blumeria hordei</taxon>
    </lineage>
</organism>
<dbReference type="AlphaFoldDB" id="N1J979"/>
<proteinExistence type="predicted"/>
<evidence type="ECO:0000313" key="2">
    <source>
        <dbReference type="Proteomes" id="UP000015441"/>
    </source>
</evidence>
<name>N1J979_BLUG1</name>
<evidence type="ECO:0000313" key="1">
    <source>
        <dbReference type="EMBL" id="CCU76149.1"/>
    </source>
</evidence>
<protein>
    <submittedName>
        <fullName evidence="1">Putative effector protein</fullName>
    </submittedName>
</protein>
<accession>N1J979</accession>
<gene>
    <name evidence="1" type="ORF">BGHDH14_bghG002226000001001</name>
</gene>
<dbReference type="HOGENOM" id="CLU_056196_1_0_1"/>
<sequence>MRRGAESSSMNYIQCVIGFLLYTEENWPVRSRLVLTSFNHNHNTYGVLMSEGAPKFPDPASADEIYATRVQYKGPGTYVRFYCSGRYESELIESKIRRGLHPVSDRSMLQTSSDHNFGKNCLKAITSLSSDSAEKSSVKISHLLTENHCTQDEIASLAYRGKLDVHGKYKFFAPTELRGRVAIDADRPLEMKDIVLHGKFILTTESTRSQQALAWYQGDLHIFQRGLSSTMWFPLTSLDNTATNGVNIVPSLSKVKNLEPLFRKMTFDPLPNRLPSTQVSHRNSLHNNGYSSGDKTPQSVITTRFTLLSLFDAHGEIGQLKNMVQNRILPPEWGE</sequence>
<dbReference type="EMBL" id="CAUH01002226">
    <property type="protein sequence ID" value="CCU76149.1"/>
    <property type="molecule type" value="Genomic_DNA"/>
</dbReference>
<reference evidence="1 2" key="1">
    <citation type="journal article" date="2010" name="Science">
        <title>Genome expansion and gene loss in powdery mildew fungi reveal tradeoffs in extreme parasitism.</title>
        <authorList>
            <person name="Spanu P.D."/>
            <person name="Abbott J.C."/>
            <person name="Amselem J."/>
            <person name="Burgis T.A."/>
            <person name="Soanes D.M."/>
            <person name="Stueber K."/>
            <person name="Ver Loren van Themaat E."/>
            <person name="Brown J.K.M."/>
            <person name="Butcher S.A."/>
            <person name="Gurr S.J."/>
            <person name="Lebrun M.-H."/>
            <person name="Ridout C.J."/>
            <person name="Schulze-Lefert P."/>
            <person name="Talbot N.J."/>
            <person name="Ahmadinejad N."/>
            <person name="Ametz C."/>
            <person name="Barton G.R."/>
            <person name="Benjdia M."/>
            <person name="Bidzinski P."/>
            <person name="Bindschedler L.V."/>
            <person name="Both M."/>
            <person name="Brewer M.T."/>
            <person name="Cadle-Davidson L."/>
            <person name="Cadle-Davidson M.M."/>
            <person name="Collemare J."/>
            <person name="Cramer R."/>
            <person name="Frenkel O."/>
            <person name="Godfrey D."/>
            <person name="Harriman J."/>
            <person name="Hoede C."/>
            <person name="King B.C."/>
            <person name="Klages S."/>
            <person name="Kleemann J."/>
            <person name="Knoll D."/>
            <person name="Koti P.S."/>
            <person name="Kreplak J."/>
            <person name="Lopez-Ruiz F.J."/>
            <person name="Lu X."/>
            <person name="Maekawa T."/>
            <person name="Mahanil S."/>
            <person name="Micali C."/>
            <person name="Milgroom M.G."/>
            <person name="Montana G."/>
            <person name="Noir S."/>
            <person name="O'Connell R.J."/>
            <person name="Oberhaensli S."/>
            <person name="Parlange F."/>
            <person name="Pedersen C."/>
            <person name="Quesneville H."/>
            <person name="Reinhardt R."/>
            <person name="Rott M."/>
            <person name="Sacristan S."/>
            <person name="Schmidt S.M."/>
            <person name="Schoen M."/>
            <person name="Skamnioti P."/>
            <person name="Sommer H."/>
            <person name="Stephens A."/>
            <person name="Takahara H."/>
            <person name="Thordal-Christensen H."/>
            <person name="Vigouroux M."/>
            <person name="Wessling R."/>
            <person name="Wicker T."/>
            <person name="Panstruga R."/>
        </authorList>
    </citation>
    <scope>NUCLEOTIDE SEQUENCE [LARGE SCALE GENOMIC DNA]</scope>
    <source>
        <strain evidence="1">DH14</strain>
    </source>
</reference>
<dbReference type="Proteomes" id="UP000015441">
    <property type="component" value="Unassembled WGS sequence"/>
</dbReference>
<dbReference type="InParanoid" id="N1J979"/>